<keyword evidence="12" id="KW-1185">Reference proteome</keyword>
<reference evidence="11 12" key="1">
    <citation type="journal article" date="2019" name="Antonie Van Leeuwenhoek">
        <title>Description of 'Ca. Methylobacter oryzae' KRF1, a novel species from the environmentally important Methylobacter clade 2.</title>
        <authorList>
            <person name="Khatri K."/>
            <person name="Mohite J.A."/>
            <person name="Pandit P.S."/>
            <person name="Bahulikar R."/>
            <person name="Rahalkar M.C."/>
        </authorList>
    </citation>
    <scope>NUCLEOTIDE SEQUENCE [LARGE SCALE GENOMIC DNA]</scope>
    <source>
        <strain evidence="11 12">KRF1</strain>
    </source>
</reference>
<evidence type="ECO:0000256" key="4">
    <source>
        <dbReference type="ARBA" id="ARBA00022777"/>
    </source>
</evidence>
<evidence type="ECO:0000259" key="10">
    <source>
        <dbReference type="Pfam" id="PF10509"/>
    </source>
</evidence>
<evidence type="ECO:0000256" key="6">
    <source>
        <dbReference type="ARBA" id="ARBA00023144"/>
    </source>
</evidence>
<feature type="domain" description="Galactokinase N-terminal" evidence="10">
    <location>
        <begin position="3"/>
        <end position="50"/>
    </location>
</feature>
<dbReference type="Pfam" id="PF08544">
    <property type="entry name" value="GHMP_kinases_C"/>
    <property type="match status" value="1"/>
</dbReference>
<keyword evidence="3" id="KW-0547">Nucleotide-binding</keyword>
<dbReference type="InterPro" id="IPR006203">
    <property type="entry name" value="GHMP_knse_ATP-bd_CS"/>
</dbReference>
<evidence type="ECO:0000256" key="3">
    <source>
        <dbReference type="ARBA" id="ARBA00022741"/>
    </source>
</evidence>
<proteinExistence type="inferred from homology"/>
<accession>A0ABY3CBZ7</accession>
<dbReference type="Pfam" id="PF10509">
    <property type="entry name" value="GalKase_gal_bdg"/>
    <property type="match status" value="1"/>
</dbReference>
<evidence type="ECO:0000313" key="12">
    <source>
        <dbReference type="Proteomes" id="UP000733744"/>
    </source>
</evidence>
<dbReference type="Gene3D" id="3.30.230.10">
    <property type="match status" value="1"/>
</dbReference>
<organism evidence="11 12">
    <name type="scientific">Candidatus Methylobacter oryzae</name>
    <dbReference type="NCBI Taxonomy" id="2497749"/>
    <lineage>
        <taxon>Bacteria</taxon>
        <taxon>Pseudomonadati</taxon>
        <taxon>Pseudomonadota</taxon>
        <taxon>Gammaproteobacteria</taxon>
        <taxon>Methylococcales</taxon>
        <taxon>Methylococcaceae</taxon>
        <taxon>Methylobacter</taxon>
    </lineage>
</organism>
<dbReference type="InterPro" id="IPR014721">
    <property type="entry name" value="Ribsml_uS5_D2-typ_fold_subgr"/>
</dbReference>
<feature type="domain" description="GHMP kinase C-terminal" evidence="9">
    <location>
        <begin position="271"/>
        <end position="331"/>
    </location>
</feature>
<dbReference type="InterPro" id="IPR036554">
    <property type="entry name" value="GHMP_kinase_C_sf"/>
</dbReference>
<dbReference type="PIRSF" id="PIRSF000530">
    <property type="entry name" value="Galactokinase"/>
    <property type="match status" value="1"/>
</dbReference>
<evidence type="ECO:0000256" key="2">
    <source>
        <dbReference type="ARBA" id="ARBA00022679"/>
    </source>
</evidence>
<protein>
    <recommendedName>
        <fullName evidence="7">Galactokinase</fullName>
        <ecNumber evidence="7">2.7.1.6</ecNumber>
    </recommendedName>
</protein>
<dbReference type="EC" id="2.7.1.6" evidence="7"/>
<keyword evidence="5" id="KW-0067">ATP-binding</keyword>
<keyword evidence="4" id="KW-0418">Kinase</keyword>
<keyword evidence="6" id="KW-0299">Galactose metabolism</keyword>
<evidence type="ECO:0000256" key="7">
    <source>
        <dbReference type="NCBIfam" id="TIGR00131"/>
    </source>
</evidence>
<dbReference type="InterPro" id="IPR006206">
    <property type="entry name" value="Mevalonate/galactokinase"/>
</dbReference>
<dbReference type="Gene3D" id="3.30.70.890">
    <property type="entry name" value="GHMP kinase, C-terminal domain"/>
    <property type="match status" value="1"/>
</dbReference>
<dbReference type="GO" id="GO:0004335">
    <property type="term" value="F:galactokinase activity"/>
    <property type="evidence" value="ECO:0007669"/>
    <property type="project" value="UniProtKB-EC"/>
</dbReference>
<evidence type="ECO:0000256" key="5">
    <source>
        <dbReference type="ARBA" id="ARBA00022840"/>
    </source>
</evidence>
<dbReference type="PRINTS" id="PR00959">
    <property type="entry name" value="MEVGALKINASE"/>
</dbReference>
<dbReference type="PROSITE" id="PS00627">
    <property type="entry name" value="GHMP_KINASES_ATP"/>
    <property type="match status" value="1"/>
</dbReference>
<evidence type="ECO:0000313" key="11">
    <source>
        <dbReference type="EMBL" id="TRW97204.1"/>
    </source>
</evidence>
<dbReference type="EMBL" id="RYFG02000073">
    <property type="protein sequence ID" value="TRW97204.1"/>
    <property type="molecule type" value="Genomic_DNA"/>
</dbReference>
<dbReference type="Proteomes" id="UP000733744">
    <property type="component" value="Unassembled WGS sequence"/>
</dbReference>
<dbReference type="PANTHER" id="PTHR10457:SF7">
    <property type="entry name" value="GALACTOKINASE-RELATED"/>
    <property type="match status" value="1"/>
</dbReference>
<evidence type="ECO:0000259" key="9">
    <source>
        <dbReference type="Pfam" id="PF08544"/>
    </source>
</evidence>
<comment type="caution">
    <text evidence="11">The sequence shown here is derived from an EMBL/GenBank/DDBJ whole genome shotgun (WGS) entry which is preliminary data.</text>
</comment>
<evidence type="ECO:0000259" key="8">
    <source>
        <dbReference type="Pfam" id="PF00288"/>
    </source>
</evidence>
<dbReference type="PRINTS" id="PR00473">
    <property type="entry name" value="GALCTOKINASE"/>
</dbReference>
<name>A0ABY3CBZ7_9GAMM</name>
<comment type="similarity">
    <text evidence="1">Belongs to the GHMP kinase family. GalK subfamily.</text>
</comment>
<dbReference type="InterPro" id="IPR006204">
    <property type="entry name" value="GHMP_kinase_N_dom"/>
</dbReference>
<gene>
    <name evidence="11" type="primary">galK</name>
    <name evidence="11" type="ORF">EKO24_007635</name>
</gene>
<dbReference type="PANTHER" id="PTHR10457">
    <property type="entry name" value="MEVALONATE KINASE/GALACTOKINASE"/>
    <property type="match status" value="1"/>
</dbReference>
<dbReference type="NCBIfam" id="TIGR00131">
    <property type="entry name" value="gal_kin"/>
    <property type="match status" value="1"/>
</dbReference>
<dbReference type="SUPFAM" id="SSF54211">
    <property type="entry name" value="Ribosomal protein S5 domain 2-like"/>
    <property type="match status" value="1"/>
</dbReference>
<dbReference type="InterPro" id="IPR013750">
    <property type="entry name" value="GHMP_kinase_C_dom"/>
</dbReference>
<evidence type="ECO:0000256" key="1">
    <source>
        <dbReference type="ARBA" id="ARBA00006566"/>
    </source>
</evidence>
<dbReference type="InterPro" id="IPR000705">
    <property type="entry name" value="Galactokinase"/>
</dbReference>
<dbReference type="InterPro" id="IPR019539">
    <property type="entry name" value="GalKase_N"/>
</dbReference>
<sequence>MSEFEDIFGVQPEVEASAPGRVNLLGEHTDYNDGYVLPIAIPQRTQVELSRSPDEWSRFRSMNMEGLVQYRAGGVFPSGFAAYLAGCFEVLREEVVNVVTPVNLLVRSDVPIGAGLSSSAALEVAALRGLRELFHIAVNDVNIALLAQQAEIRFAGVRCGIMDQMAASLADERHMLFLDTRTLERRLLPLPEHSELVVLDSGVPCRLAGSAYNQRRAECEEASRRLGVVALRDVRDAATANVLPEPLNRRVRHVVTENRRVLDAVSGVSAVEFGKLMNASHASLRDDFEVSVPELDCLVELLQKHPDVYGARLTGAEFGGACVALARTGRGYKVGKEVLVAYQAKGYYGSVLVA</sequence>
<dbReference type="InterPro" id="IPR020568">
    <property type="entry name" value="Ribosomal_Su5_D2-typ_SF"/>
</dbReference>
<keyword evidence="6" id="KW-0119">Carbohydrate metabolism</keyword>
<dbReference type="SUPFAM" id="SSF55060">
    <property type="entry name" value="GHMP Kinase, C-terminal domain"/>
    <property type="match status" value="1"/>
</dbReference>
<keyword evidence="2 11" id="KW-0808">Transferase</keyword>
<feature type="domain" description="GHMP kinase N-terminal" evidence="8">
    <location>
        <begin position="83"/>
        <end position="169"/>
    </location>
</feature>
<dbReference type="Pfam" id="PF00288">
    <property type="entry name" value="GHMP_kinases_N"/>
    <property type="match status" value="1"/>
</dbReference>